<sequence>MSKQLRRLEQALGVTLFERGLRGIQPTEYGQALLPRARAIRAQARDAGEEVRQRRGSREGRLVVALSHFATIALLPRVVRAFRERWPGVQLSIVPPTFHLGGLREGAPDFAVMSMPAERRARSTPRARSMRRRSRWWSAPTIRSFAPARWPNCATRSGCCPAWRAPSPGACTALSAARGCRRRIAR</sequence>
<dbReference type="Pfam" id="PF00126">
    <property type="entry name" value="HTH_1"/>
    <property type="match status" value="1"/>
</dbReference>
<gene>
    <name evidence="6" type="ORF">HK414_19475</name>
</gene>
<dbReference type="EMBL" id="CP053418">
    <property type="protein sequence ID" value="QJW84955.1"/>
    <property type="molecule type" value="Genomic_DNA"/>
</dbReference>
<dbReference type="SUPFAM" id="SSF46785">
    <property type="entry name" value="Winged helix' DNA-binding domain"/>
    <property type="match status" value="1"/>
</dbReference>
<evidence type="ECO:0000256" key="1">
    <source>
        <dbReference type="ARBA" id="ARBA00009437"/>
    </source>
</evidence>
<keyword evidence="2" id="KW-0805">Transcription regulation</keyword>
<evidence type="ECO:0000259" key="5">
    <source>
        <dbReference type="PROSITE" id="PS50931"/>
    </source>
</evidence>
<protein>
    <submittedName>
        <fullName evidence="6">LysR family transcriptional regulator</fullName>
    </submittedName>
</protein>
<evidence type="ECO:0000313" key="7">
    <source>
        <dbReference type="Proteomes" id="UP000500826"/>
    </source>
</evidence>
<dbReference type="PANTHER" id="PTHR30346">
    <property type="entry name" value="TRANSCRIPTIONAL DUAL REGULATOR HCAR-RELATED"/>
    <property type="match status" value="1"/>
</dbReference>
<reference evidence="6 7" key="2">
    <citation type="submission" date="2020-05" db="EMBL/GenBank/DDBJ databases">
        <authorList>
            <person name="Khan S.A."/>
            <person name="Jeon C.O."/>
            <person name="Chun B.H."/>
        </authorList>
    </citation>
    <scope>NUCLEOTIDE SEQUENCE [LARGE SCALE GENOMIC DNA]</scope>
    <source>
        <strain evidence="6 7">H242</strain>
    </source>
</reference>
<dbReference type="PANTHER" id="PTHR30346:SF28">
    <property type="entry name" value="HTH-TYPE TRANSCRIPTIONAL REGULATOR CYNR"/>
    <property type="match status" value="1"/>
</dbReference>
<evidence type="ECO:0000256" key="4">
    <source>
        <dbReference type="ARBA" id="ARBA00023163"/>
    </source>
</evidence>
<accession>A0ABX6P4J4</accession>
<dbReference type="InterPro" id="IPR000847">
    <property type="entry name" value="LysR_HTH_N"/>
</dbReference>
<reference evidence="6 7" key="1">
    <citation type="submission" date="2020-05" db="EMBL/GenBank/DDBJ databases">
        <title>Ramlibacter rhizophilus sp. nov., isolated from rhizosphere soil of national flower Mugunghwa from South Korea.</title>
        <authorList>
            <person name="Zheng-Fei Y."/>
            <person name="Huan T."/>
        </authorList>
    </citation>
    <scope>NUCLEOTIDE SEQUENCE [LARGE SCALE GENOMIC DNA]</scope>
    <source>
        <strain evidence="6 7">H242</strain>
    </source>
</reference>
<dbReference type="InterPro" id="IPR005119">
    <property type="entry name" value="LysR_subst-bd"/>
</dbReference>
<feature type="domain" description="HTH lysR-type" evidence="5">
    <location>
        <begin position="1"/>
        <end position="27"/>
    </location>
</feature>
<dbReference type="Gene3D" id="3.40.190.10">
    <property type="entry name" value="Periplasmic binding protein-like II"/>
    <property type="match status" value="1"/>
</dbReference>
<name>A0ABX6P4J4_9BURK</name>
<dbReference type="Proteomes" id="UP000500826">
    <property type="component" value="Chromosome"/>
</dbReference>
<organism evidence="6 7">
    <name type="scientific">Ramlibacter terrae</name>
    <dbReference type="NCBI Taxonomy" id="2732511"/>
    <lineage>
        <taxon>Bacteria</taxon>
        <taxon>Pseudomonadati</taxon>
        <taxon>Pseudomonadota</taxon>
        <taxon>Betaproteobacteria</taxon>
        <taxon>Burkholderiales</taxon>
        <taxon>Comamonadaceae</taxon>
        <taxon>Ramlibacter</taxon>
    </lineage>
</organism>
<dbReference type="PROSITE" id="PS50931">
    <property type="entry name" value="HTH_LYSR"/>
    <property type="match status" value="1"/>
</dbReference>
<evidence type="ECO:0000256" key="2">
    <source>
        <dbReference type="ARBA" id="ARBA00023015"/>
    </source>
</evidence>
<dbReference type="Gene3D" id="1.10.10.10">
    <property type="entry name" value="Winged helix-like DNA-binding domain superfamily/Winged helix DNA-binding domain"/>
    <property type="match status" value="1"/>
</dbReference>
<evidence type="ECO:0000313" key="6">
    <source>
        <dbReference type="EMBL" id="QJW84955.1"/>
    </source>
</evidence>
<dbReference type="InterPro" id="IPR036390">
    <property type="entry name" value="WH_DNA-bd_sf"/>
</dbReference>
<keyword evidence="7" id="KW-1185">Reference proteome</keyword>
<dbReference type="Pfam" id="PF03466">
    <property type="entry name" value="LysR_substrate"/>
    <property type="match status" value="1"/>
</dbReference>
<dbReference type="SUPFAM" id="SSF53850">
    <property type="entry name" value="Periplasmic binding protein-like II"/>
    <property type="match status" value="1"/>
</dbReference>
<keyword evidence="3" id="KW-0238">DNA-binding</keyword>
<comment type="similarity">
    <text evidence="1">Belongs to the LysR transcriptional regulatory family.</text>
</comment>
<evidence type="ECO:0000256" key="3">
    <source>
        <dbReference type="ARBA" id="ARBA00023125"/>
    </source>
</evidence>
<proteinExistence type="inferred from homology"/>
<dbReference type="InterPro" id="IPR036388">
    <property type="entry name" value="WH-like_DNA-bd_sf"/>
</dbReference>
<keyword evidence="4" id="KW-0804">Transcription</keyword>